<dbReference type="SMART" id="SM00116">
    <property type="entry name" value="CBS"/>
    <property type="match status" value="3"/>
</dbReference>
<dbReference type="InterPro" id="IPR046342">
    <property type="entry name" value="CBS_dom_sf"/>
</dbReference>
<evidence type="ECO:0000256" key="2">
    <source>
        <dbReference type="ARBA" id="ARBA00023122"/>
    </source>
</evidence>
<dbReference type="PANTHER" id="PTHR13780">
    <property type="entry name" value="AMP-ACTIVATED PROTEIN KINASE, GAMMA REGULATORY SUBUNIT"/>
    <property type="match status" value="1"/>
</dbReference>
<dbReference type="Gene3D" id="3.10.580.10">
    <property type="entry name" value="CBS-domain"/>
    <property type="match status" value="2"/>
</dbReference>
<keyword evidence="2 3" id="KW-0129">CBS domain</keyword>
<organism evidence="5">
    <name type="scientific">Auxenochlorella protothecoides</name>
    <name type="common">Green microalga</name>
    <name type="synonym">Chlorella protothecoides</name>
    <dbReference type="NCBI Taxonomy" id="3075"/>
    <lineage>
        <taxon>Eukaryota</taxon>
        <taxon>Viridiplantae</taxon>
        <taxon>Chlorophyta</taxon>
        <taxon>core chlorophytes</taxon>
        <taxon>Trebouxiophyceae</taxon>
        <taxon>Chlorellales</taxon>
        <taxon>Chlorellaceae</taxon>
        <taxon>Auxenochlorella</taxon>
    </lineage>
</organism>
<evidence type="ECO:0000256" key="3">
    <source>
        <dbReference type="PROSITE-ProRule" id="PRU00703"/>
    </source>
</evidence>
<dbReference type="EMBL" id="GDKF01010346">
    <property type="protein sequence ID" value="JAT68276.1"/>
    <property type="molecule type" value="Transcribed_RNA"/>
</dbReference>
<reference evidence="5" key="1">
    <citation type="submission" date="2015-08" db="EMBL/GenBank/DDBJ databases">
        <authorList>
            <person name="Babu N.S."/>
            <person name="Beckwith C.J."/>
            <person name="Beseler K.G."/>
            <person name="Brison A."/>
            <person name="Carone J.V."/>
            <person name="Caskin T.P."/>
            <person name="Diamond M."/>
            <person name="Durham M.E."/>
            <person name="Foxe J.M."/>
            <person name="Go M."/>
            <person name="Henderson B.A."/>
            <person name="Jones I.B."/>
            <person name="McGettigan J.A."/>
            <person name="Micheletti S.J."/>
            <person name="Nasrallah M.E."/>
            <person name="Ortiz D."/>
            <person name="Piller C.R."/>
            <person name="Privatt S.R."/>
            <person name="Schneider S.L."/>
            <person name="Sharp S."/>
            <person name="Smith T.C."/>
            <person name="Stanton J.D."/>
            <person name="Ullery H.E."/>
            <person name="Wilson R.J."/>
            <person name="Serrano M.G."/>
            <person name="Buck G."/>
            <person name="Lee V."/>
            <person name="Wang Y."/>
            <person name="Carvalho R."/>
            <person name="Voegtly L."/>
            <person name="Shi R."/>
            <person name="Duckworth R."/>
            <person name="Johnson A."/>
            <person name="Loviza R."/>
            <person name="Walstead R."/>
            <person name="Shah Z."/>
            <person name="Kiflezghi M."/>
            <person name="Wade K."/>
            <person name="Ball S.L."/>
            <person name="Bradley K.W."/>
            <person name="Asai D.J."/>
            <person name="Bowman C.A."/>
            <person name="Russell D.A."/>
            <person name="Pope W.H."/>
            <person name="Jacobs-Sera D."/>
            <person name="Hendrix R.W."/>
            <person name="Hatfull G.F."/>
        </authorList>
    </citation>
    <scope>NUCLEOTIDE SEQUENCE</scope>
</reference>
<dbReference type="SUPFAM" id="SSF54631">
    <property type="entry name" value="CBS-domain pair"/>
    <property type="match status" value="2"/>
</dbReference>
<feature type="domain" description="CBS" evidence="4">
    <location>
        <begin position="110"/>
        <end position="171"/>
    </location>
</feature>
<dbReference type="Pfam" id="PF00571">
    <property type="entry name" value="CBS"/>
    <property type="match status" value="2"/>
</dbReference>
<dbReference type="InterPro" id="IPR050511">
    <property type="entry name" value="AMPK_gamma/SDS23_families"/>
</dbReference>
<keyword evidence="1" id="KW-0677">Repeat</keyword>
<accession>A0A1D1ZMS0</accession>
<evidence type="ECO:0000259" key="4">
    <source>
        <dbReference type="PROSITE" id="PS51371"/>
    </source>
</evidence>
<proteinExistence type="predicted"/>
<evidence type="ECO:0000313" key="5">
    <source>
        <dbReference type="EMBL" id="JAT68276.1"/>
    </source>
</evidence>
<dbReference type="GO" id="GO:0005634">
    <property type="term" value="C:nucleus"/>
    <property type="evidence" value="ECO:0007669"/>
    <property type="project" value="TreeGrafter"/>
</dbReference>
<name>A0A1D1ZMS0_AUXPR</name>
<dbReference type="PROSITE" id="PS51371">
    <property type="entry name" value="CBS"/>
    <property type="match status" value="2"/>
</dbReference>
<protein>
    <recommendedName>
        <fullName evidence="4">CBS domain-containing protein</fullName>
    </recommendedName>
</protein>
<gene>
    <name evidence="5" type="ORF">g.33596</name>
</gene>
<evidence type="ECO:0000256" key="1">
    <source>
        <dbReference type="ARBA" id="ARBA00022737"/>
    </source>
</evidence>
<feature type="domain" description="CBS" evidence="4">
    <location>
        <begin position="409"/>
        <end position="462"/>
    </location>
</feature>
<dbReference type="InterPro" id="IPR000644">
    <property type="entry name" value="CBS_dom"/>
</dbReference>
<dbReference type="AlphaFoldDB" id="A0A1D1ZMS0"/>
<dbReference type="PANTHER" id="PTHR13780:SF128">
    <property type="entry name" value="CBS DOMAIN-CONTAINING PROTEIN"/>
    <property type="match status" value="1"/>
</dbReference>
<dbReference type="GO" id="GO:0005737">
    <property type="term" value="C:cytoplasm"/>
    <property type="evidence" value="ECO:0007669"/>
    <property type="project" value="TreeGrafter"/>
</dbReference>
<sequence>MTHERHVGSRVTVDLPARSMPVPIHSPCVPYRSALSHMSLSSCERYSPESAEALFKRESGSGGAPGHPVPSLAMVYAPHPFFNARNLLEQQTLTTFIKNLNGLAGPLKGRQKPPHLVQFTTQTTVGQALRELAAYNILGAPVIDAATGEYAGIIDVGNILGALVEDLAGDRDMSQLPDDEFVAAQPRLSGPELQRVGDAFTAKTLGRLLHSGELWFKGDAESTLLEVVNAGFKVRLAAGPGGSLAGAPALTPVHHRVAVFDILPGEETPDGPVPAWRITDIVSQTDVVRFLAANLARLDSAFDASVSLLGLVQGPGAVRTLPADAPTLAAFAYMHRHALSGLGVTDPGTGVLVGNLSMSDLRGITAARFDTLALPVGAFLLRRAGRGVDWGRDAGAPPTGEPAEWSPELQRRALVAVPRDTPLREVLHLLVRHSKHRAYVRDEAGRAVGVVTPTDLLRCIAG</sequence>
<dbReference type="CDD" id="cd02205">
    <property type="entry name" value="CBS_pair_SF"/>
    <property type="match status" value="1"/>
</dbReference>